<evidence type="ECO:0000259" key="1">
    <source>
        <dbReference type="Pfam" id="PF00149"/>
    </source>
</evidence>
<dbReference type="InterPro" id="IPR026336">
    <property type="entry name" value="PdeM-like"/>
</dbReference>
<protein>
    <submittedName>
        <fullName evidence="2">Ligase-associated DNA damage response endonuclease PdeM</fullName>
        <ecNumber evidence="2">3.1.-.-</ecNumber>
    </submittedName>
</protein>
<dbReference type="Proteomes" id="UP001301140">
    <property type="component" value="Unassembled WGS sequence"/>
</dbReference>
<dbReference type="SUPFAM" id="SSF56300">
    <property type="entry name" value="Metallo-dependent phosphatases"/>
    <property type="match status" value="1"/>
</dbReference>
<evidence type="ECO:0000313" key="3">
    <source>
        <dbReference type="Proteomes" id="UP001301140"/>
    </source>
</evidence>
<dbReference type="Gene3D" id="3.60.21.10">
    <property type="match status" value="1"/>
</dbReference>
<accession>A0AAP3XSA9</accession>
<gene>
    <name evidence="2" type="primary">pdeM</name>
    <name evidence="2" type="ORF">PZ740_10395</name>
</gene>
<dbReference type="AlphaFoldDB" id="A0AAP3XSA9"/>
<dbReference type="EC" id="3.1.-.-" evidence="2"/>
<keyword evidence="2" id="KW-0540">Nuclease</keyword>
<evidence type="ECO:0000313" key="2">
    <source>
        <dbReference type="EMBL" id="MDF1586790.1"/>
    </source>
</evidence>
<sequence length="239" mass="26045">MAEIRVRGVRLVLEPCGAVWWPERRALLVADLHFEKGSAYARRGALLPPWDTAATLARLEAAVERRAPKLVVSLGDAFHDRHGPASLMDGARTRLAALARGRDWLWLSGNHDPLPPRDLGGEAAAALELDGLHLRHAPGPDVAGEIAGHLHPKARLATSRVRVVRPCFAGDGNRLLLPAFGSFTGGLNALHPAIAGLFPAGFDAWLLGERRVFRVPHARLRPEQALYHTLHEELEHGSE</sequence>
<dbReference type="Pfam" id="PF00149">
    <property type="entry name" value="Metallophos"/>
    <property type="match status" value="1"/>
</dbReference>
<dbReference type="InterPro" id="IPR004843">
    <property type="entry name" value="Calcineurin-like_PHP"/>
</dbReference>
<keyword evidence="2" id="KW-0378">Hydrolase</keyword>
<dbReference type="EMBL" id="JARGEQ010000092">
    <property type="protein sequence ID" value="MDF1586790.1"/>
    <property type="molecule type" value="Genomic_DNA"/>
</dbReference>
<proteinExistence type="predicted"/>
<dbReference type="GO" id="GO:0016874">
    <property type="term" value="F:ligase activity"/>
    <property type="evidence" value="ECO:0007669"/>
    <property type="project" value="UniProtKB-KW"/>
</dbReference>
<dbReference type="PANTHER" id="PTHR39323">
    <property type="entry name" value="BLR1149 PROTEIN"/>
    <property type="match status" value="1"/>
</dbReference>
<keyword evidence="2" id="KW-0255">Endonuclease</keyword>
<comment type="caution">
    <text evidence="2">The sequence shown here is derived from an EMBL/GenBank/DDBJ whole genome shotgun (WGS) entry which is preliminary data.</text>
</comment>
<keyword evidence="3" id="KW-1185">Reference proteome</keyword>
<reference evidence="2 3" key="1">
    <citation type="submission" date="2023-03" db="EMBL/GenBank/DDBJ databases">
        <title>YIM 152171 draft genome.</title>
        <authorList>
            <person name="Yang Z."/>
        </authorList>
    </citation>
    <scope>NUCLEOTIDE SEQUENCE [LARGE SCALE GENOMIC DNA]</scope>
    <source>
        <strain evidence="2 3">YIM 152171</strain>
    </source>
</reference>
<dbReference type="InterPro" id="IPR029052">
    <property type="entry name" value="Metallo-depent_PP-like"/>
</dbReference>
<keyword evidence="2" id="KW-0436">Ligase</keyword>
<dbReference type="NCBIfam" id="TIGR04123">
    <property type="entry name" value="P_estr_lig_assc"/>
    <property type="match status" value="1"/>
</dbReference>
<dbReference type="PANTHER" id="PTHR39323:SF1">
    <property type="entry name" value="BLR1149 PROTEIN"/>
    <property type="match status" value="1"/>
</dbReference>
<organism evidence="2 3">
    <name type="scientific">Marinimicrococcus flavescens</name>
    <dbReference type="NCBI Taxonomy" id="3031815"/>
    <lineage>
        <taxon>Bacteria</taxon>
        <taxon>Pseudomonadati</taxon>
        <taxon>Pseudomonadota</taxon>
        <taxon>Alphaproteobacteria</taxon>
        <taxon>Geminicoccales</taxon>
        <taxon>Geminicoccaceae</taxon>
        <taxon>Marinimicrococcus</taxon>
    </lineage>
</organism>
<feature type="domain" description="Calcineurin-like phosphoesterase" evidence="1">
    <location>
        <begin position="25"/>
        <end position="112"/>
    </location>
</feature>
<name>A0AAP3XSA9_9PROT</name>
<dbReference type="GO" id="GO:0004519">
    <property type="term" value="F:endonuclease activity"/>
    <property type="evidence" value="ECO:0007669"/>
    <property type="project" value="UniProtKB-KW"/>
</dbReference>
<dbReference type="GO" id="GO:0016787">
    <property type="term" value="F:hydrolase activity"/>
    <property type="evidence" value="ECO:0007669"/>
    <property type="project" value="UniProtKB-KW"/>
</dbReference>